<feature type="domain" description="DNA replication regulator Sld3 C-terminal" evidence="2">
    <location>
        <begin position="162"/>
        <end position="228"/>
    </location>
</feature>
<accession>A0AAN7ZSX7</accession>
<feature type="region of interest" description="Disordered" evidence="1">
    <location>
        <begin position="673"/>
        <end position="694"/>
    </location>
</feature>
<dbReference type="EMBL" id="JAWIZZ010000038">
    <property type="protein sequence ID" value="KAK5781169.1"/>
    <property type="molecule type" value="Genomic_DNA"/>
</dbReference>
<organism evidence="4 5">
    <name type="scientific">Arxiozyma heterogenica</name>
    <dbReference type="NCBI Taxonomy" id="278026"/>
    <lineage>
        <taxon>Eukaryota</taxon>
        <taxon>Fungi</taxon>
        <taxon>Dikarya</taxon>
        <taxon>Ascomycota</taxon>
        <taxon>Saccharomycotina</taxon>
        <taxon>Saccharomycetes</taxon>
        <taxon>Saccharomycetales</taxon>
        <taxon>Saccharomycetaceae</taxon>
        <taxon>Arxiozyma</taxon>
    </lineage>
</organism>
<gene>
    <name evidence="4" type="ORF">RI543_001563</name>
</gene>
<feature type="compositionally biased region" description="Basic residues" evidence="1">
    <location>
        <begin position="737"/>
        <end position="749"/>
    </location>
</feature>
<evidence type="ECO:0008006" key="6">
    <source>
        <dbReference type="Google" id="ProtNLM"/>
    </source>
</evidence>
<sequence>MEKWNLLGVLNVLPQSLLSDLEMPKVTHRNKIPKYIIDNISRLDFANKYVIKDDSIGTYFILENYGKDNYLTYYFPKSYISSLTYSKLEENVPSDNKNSYANYYNIDVKELFKYWKQEPDYSSSLHSDDDTLNMVPPDKRTNDSKVVKNKLDDLSETIDTNPKDYLERKYYESLYSLKNPLAYFVKSNLVRFRNICKEKYGDNFILNFQTIILNLILRIDIFDKRYNNNSTLLEDSNLNSRYEKFARDKLLEEYSLLPTHSMKKRINEVATILKAREIKLQIILLLEMIHQNSLDGNFKEFEKNYKPKLMKRSLNLTKKSYIRKNRYTLKDKDSNINESQKTEQLTISIDFCEQIDVYLDKLAILEILLETHLETTIKTDEEESIGNKLYQYQKNMLNKGQESSSLGFVIYVVIPYFNKVIPYTTKFIIKKLKGPSLRAKKPSGKRNTQSELDMINEPIFREMGSQSSPSERVFSATSLVHKNNMNNKSASKPRLSRHSSLVSSSLLQMSKTNSNLSDFLEAESNISKQTSFLIRTQSDLVMNNLQKRQLPMSNFESTTKRQKPTINIKQEIDSSSTLLSTLKQDSQNIQTSFQRVGKRKPQAFNNFERQVSFYESSLCNVIEDNSKEKNKKNNVEVMATPLKTSLSYRKSHTTMLGIIESPAMNELAEHKPDMTHTASRVKDNNNSIKKDNTAEFGATPHYQFNSSYKKSPLSLVIESPSVFETPVQTKESDSKKNSSRNVRRRLFAP</sequence>
<dbReference type="Gene3D" id="1.20.58.2130">
    <property type="match status" value="2"/>
</dbReference>
<feature type="domain" description="DNA replication regulator Sld3 C-terminal" evidence="2">
    <location>
        <begin position="253"/>
        <end position="726"/>
    </location>
</feature>
<evidence type="ECO:0000256" key="1">
    <source>
        <dbReference type="SAM" id="MobiDB-lite"/>
    </source>
</evidence>
<dbReference type="InterPro" id="IPR042511">
    <property type="entry name" value="Sld3"/>
</dbReference>
<feature type="region of interest" description="Disordered" evidence="1">
    <location>
        <begin position="722"/>
        <end position="749"/>
    </location>
</feature>
<keyword evidence="5" id="KW-1185">Reference proteome</keyword>
<proteinExistence type="predicted"/>
<dbReference type="Pfam" id="PF08639">
    <property type="entry name" value="Sld3_STD"/>
    <property type="match status" value="2"/>
</dbReference>
<comment type="caution">
    <text evidence="4">The sequence shown here is derived from an EMBL/GenBank/DDBJ whole genome shotgun (WGS) entry which is preliminary data.</text>
</comment>
<reference evidence="5" key="1">
    <citation type="submission" date="2023-07" db="EMBL/GenBank/DDBJ databases">
        <title>A draft genome of Kazachstania heterogenica Y-27499.</title>
        <authorList>
            <person name="Donic C."/>
            <person name="Kralova J.S."/>
            <person name="Fidel L."/>
            <person name="Ben-Dor S."/>
            <person name="Jung S."/>
        </authorList>
    </citation>
    <scope>NUCLEOTIDE SEQUENCE [LARGE SCALE GENOMIC DNA]</scope>
    <source>
        <strain evidence="5">Y27499</strain>
    </source>
</reference>
<protein>
    <recommendedName>
        <fullName evidence="6">DNA replication regulator Sld3 C-terminal domain-containing protein</fullName>
    </recommendedName>
</protein>
<name>A0AAN7ZSX7_9SACH</name>
<dbReference type="AlphaFoldDB" id="A0AAN7ZSX7"/>
<dbReference type="GO" id="GO:0031261">
    <property type="term" value="C:DNA replication preinitiation complex"/>
    <property type="evidence" value="ECO:0007669"/>
    <property type="project" value="TreeGrafter"/>
</dbReference>
<dbReference type="PANTHER" id="PTHR28067">
    <property type="entry name" value="DNA REPLICATION REGULATOR SLD3"/>
    <property type="match status" value="1"/>
</dbReference>
<dbReference type="Proteomes" id="UP001306508">
    <property type="component" value="Unassembled WGS sequence"/>
</dbReference>
<evidence type="ECO:0000259" key="2">
    <source>
        <dbReference type="Pfam" id="PF08639"/>
    </source>
</evidence>
<evidence type="ECO:0000313" key="4">
    <source>
        <dbReference type="EMBL" id="KAK5781169.1"/>
    </source>
</evidence>
<evidence type="ECO:0000259" key="3">
    <source>
        <dbReference type="Pfam" id="PF18523"/>
    </source>
</evidence>
<dbReference type="Pfam" id="PF18523">
    <property type="entry name" value="Sld3_N"/>
    <property type="match status" value="1"/>
</dbReference>
<evidence type="ECO:0000313" key="5">
    <source>
        <dbReference type="Proteomes" id="UP001306508"/>
    </source>
</evidence>
<dbReference type="InterPro" id="IPR013948">
    <property type="entry name" value="DNA_replication_reg_Sld3_C"/>
</dbReference>
<dbReference type="GO" id="GO:0006270">
    <property type="term" value="P:DNA replication initiation"/>
    <property type="evidence" value="ECO:0007669"/>
    <property type="project" value="InterPro"/>
</dbReference>
<feature type="compositionally biased region" description="Basic and acidic residues" evidence="1">
    <location>
        <begin position="673"/>
        <end position="693"/>
    </location>
</feature>
<dbReference type="InterPro" id="IPR041393">
    <property type="entry name" value="Sld3_N"/>
</dbReference>
<feature type="domain" description="Sld3 N-terminal" evidence="3">
    <location>
        <begin position="6"/>
        <end position="116"/>
    </location>
</feature>
<dbReference type="PANTHER" id="PTHR28067:SF1">
    <property type="entry name" value="DNA REPLICATION REGULATOR SLD3"/>
    <property type="match status" value="1"/>
</dbReference>